<accession>C9L796</accession>
<dbReference type="STRING" id="537007.BLAHAN_05258"/>
<name>C9L796_BLAHA</name>
<organism evidence="2 3">
    <name type="scientific">Blautia hansenii DSM 20583</name>
    <dbReference type="NCBI Taxonomy" id="537007"/>
    <lineage>
        <taxon>Bacteria</taxon>
        <taxon>Bacillati</taxon>
        <taxon>Bacillota</taxon>
        <taxon>Clostridia</taxon>
        <taxon>Lachnospirales</taxon>
        <taxon>Lachnospiraceae</taxon>
        <taxon>Blautia</taxon>
    </lineage>
</organism>
<evidence type="ECO:0000313" key="2">
    <source>
        <dbReference type="EMBL" id="EEX22290.1"/>
    </source>
</evidence>
<proteinExistence type="predicted"/>
<dbReference type="KEGG" id="bhan:CGC63_10300"/>
<dbReference type="EMBL" id="ABYU02000012">
    <property type="protein sequence ID" value="EEX22290.1"/>
    <property type="molecule type" value="Genomic_DNA"/>
</dbReference>
<keyword evidence="3" id="KW-1185">Reference proteome</keyword>
<keyword evidence="1" id="KW-0175">Coiled coil</keyword>
<gene>
    <name evidence="2" type="ORF">BLAHAN_05258</name>
</gene>
<protein>
    <submittedName>
        <fullName evidence="2">Uncharacterized protein</fullName>
    </submittedName>
</protein>
<dbReference type="HOGENOM" id="CLU_2663742_0_0_9"/>
<evidence type="ECO:0000313" key="3">
    <source>
        <dbReference type="Proteomes" id="UP000003755"/>
    </source>
</evidence>
<dbReference type="AlphaFoldDB" id="C9L796"/>
<evidence type="ECO:0000256" key="1">
    <source>
        <dbReference type="SAM" id="Coils"/>
    </source>
</evidence>
<reference evidence="2" key="1">
    <citation type="submission" date="2009-09" db="EMBL/GenBank/DDBJ databases">
        <authorList>
            <person name="Weinstock G."/>
            <person name="Sodergren E."/>
            <person name="Clifton S."/>
            <person name="Fulton L."/>
            <person name="Fulton B."/>
            <person name="Courtney L."/>
            <person name="Fronick C."/>
            <person name="Harrison M."/>
            <person name="Strong C."/>
            <person name="Farmer C."/>
            <person name="Delahaunty K."/>
            <person name="Markovic C."/>
            <person name="Hall O."/>
            <person name="Minx P."/>
            <person name="Tomlinson C."/>
            <person name="Mitreva M."/>
            <person name="Nelson J."/>
            <person name="Hou S."/>
            <person name="Wollam A."/>
            <person name="Pepin K.H."/>
            <person name="Johnson M."/>
            <person name="Bhonagiri V."/>
            <person name="Nash W.E."/>
            <person name="Warren W."/>
            <person name="Chinwalla A."/>
            <person name="Mardis E.R."/>
            <person name="Wilson R.K."/>
        </authorList>
    </citation>
    <scope>NUCLEOTIDE SEQUENCE [LARGE SCALE GENOMIC DNA]</scope>
    <source>
        <strain evidence="2">DSM 20583</strain>
    </source>
</reference>
<feature type="coiled-coil region" evidence="1">
    <location>
        <begin position="35"/>
        <end position="72"/>
    </location>
</feature>
<dbReference type="Proteomes" id="UP000003755">
    <property type="component" value="Unassembled WGS sequence"/>
</dbReference>
<sequence length="75" mass="8903">MSDLITMQEQNELLIETLKSIKNFSGLPDDVKITLRNLQSIEKEWKDIVERLKEREKEYVKLIEEVKTLKSVLEL</sequence>
<comment type="caution">
    <text evidence="2">The sequence shown here is derived from an EMBL/GenBank/DDBJ whole genome shotgun (WGS) entry which is preliminary data.</text>
</comment>
<dbReference type="RefSeq" id="WP_003020084.1">
    <property type="nucleotide sequence ID" value="NZ_CP022413.2"/>
</dbReference>